<evidence type="ECO:0000313" key="2">
    <source>
        <dbReference type="Proteomes" id="UP001362999"/>
    </source>
</evidence>
<sequence>MALDSNHQPDSHNVFERFTTWNLTITSNISHKLQAQAGSGGFEPVIRTLIRELTTTMFESTAFSQPGLFKDRSLKLKIRSPDLGGVQAGQFFRSYDFKGLTSYFGVESNHSAFSNALDSTRPNSEFGIFTGLYSLLLKTSSTVQILEPNNLILVLYLPELTPTSRGNELSKTELARSPAIPTVQRAGHTGKAKRMKCGEGRVGVDLHSTWRRRRLSQNSESGKVVDITGQSVVVLRCQARTIHDQFVNYPSLMTENKWLGAQAEKNPGQVKASRTPFGPSTQLEMLGENIEDWSTISLSWTTELEGLNLATDEVLLKQNRLSGSASGLVNKTIRETDCKNDHAHYVPAAVGGLREIFKYSTEDLDGESLG</sequence>
<proteinExistence type="predicted"/>
<dbReference type="AlphaFoldDB" id="A0AAW0AC03"/>
<keyword evidence="2" id="KW-1185">Reference proteome</keyword>
<comment type="caution">
    <text evidence="1">The sequence shown here is derived from an EMBL/GenBank/DDBJ whole genome shotgun (WGS) entry which is preliminary data.</text>
</comment>
<reference evidence="1 2" key="1">
    <citation type="journal article" date="2024" name="J Genomics">
        <title>Draft genome sequencing and assembly of Favolaschia claudopus CIRM-BRFM 2984 isolated from oak limbs.</title>
        <authorList>
            <person name="Navarro D."/>
            <person name="Drula E."/>
            <person name="Chaduli D."/>
            <person name="Cazenave R."/>
            <person name="Ahrendt S."/>
            <person name="Wang J."/>
            <person name="Lipzen A."/>
            <person name="Daum C."/>
            <person name="Barry K."/>
            <person name="Grigoriev I.V."/>
            <person name="Favel A."/>
            <person name="Rosso M.N."/>
            <person name="Martin F."/>
        </authorList>
    </citation>
    <scope>NUCLEOTIDE SEQUENCE [LARGE SCALE GENOMIC DNA]</scope>
    <source>
        <strain evidence="1 2">CIRM-BRFM 2984</strain>
    </source>
</reference>
<gene>
    <name evidence="1" type="ORF">R3P38DRAFT_2794087</name>
</gene>
<evidence type="ECO:0000313" key="1">
    <source>
        <dbReference type="EMBL" id="KAK7006363.1"/>
    </source>
</evidence>
<name>A0AAW0AC03_9AGAR</name>
<organism evidence="1 2">
    <name type="scientific">Favolaschia claudopus</name>
    <dbReference type="NCBI Taxonomy" id="2862362"/>
    <lineage>
        <taxon>Eukaryota</taxon>
        <taxon>Fungi</taxon>
        <taxon>Dikarya</taxon>
        <taxon>Basidiomycota</taxon>
        <taxon>Agaricomycotina</taxon>
        <taxon>Agaricomycetes</taxon>
        <taxon>Agaricomycetidae</taxon>
        <taxon>Agaricales</taxon>
        <taxon>Marasmiineae</taxon>
        <taxon>Mycenaceae</taxon>
        <taxon>Favolaschia</taxon>
    </lineage>
</organism>
<protein>
    <submittedName>
        <fullName evidence="1">Uncharacterized protein</fullName>
    </submittedName>
</protein>
<accession>A0AAW0AC03</accession>
<dbReference type="EMBL" id="JAWWNJ010000076">
    <property type="protein sequence ID" value="KAK7006363.1"/>
    <property type="molecule type" value="Genomic_DNA"/>
</dbReference>
<dbReference type="Proteomes" id="UP001362999">
    <property type="component" value="Unassembled WGS sequence"/>
</dbReference>